<dbReference type="EMBL" id="JAHXZN010000008">
    <property type="protein sequence ID" value="MBW6532529.1"/>
    <property type="molecule type" value="Genomic_DNA"/>
</dbReference>
<evidence type="ECO:0000313" key="2">
    <source>
        <dbReference type="Proteomes" id="UP000759103"/>
    </source>
</evidence>
<protein>
    <submittedName>
        <fullName evidence="1">Uncharacterized protein</fullName>
    </submittedName>
</protein>
<comment type="caution">
    <text evidence="1">The sequence shown here is derived from an EMBL/GenBank/DDBJ whole genome shotgun (WGS) entry which is preliminary data.</text>
</comment>
<gene>
    <name evidence="1" type="ORF">KZ820_17445</name>
</gene>
<organism evidence="1 2">
    <name type="scientific">Sphingomonas citri</name>
    <dbReference type="NCBI Taxonomy" id="2862499"/>
    <lineage>
        <taxon>Bacteria</taxon>
        <taxon>Pseudomonadati</taxon>
        <taxon>Pseudomonadota</taxon>
        <taxon>Alphaproteobacteria</taxon>
        <taxon>Sphingomonadales</taxon>
        <taxon>Sphingomonadaceae</taxon>
        <taxon>Sphingomonas</taxon>
    </lineage>
</organism>
<name>A0ABS7BSE2_9SPHN</name>
<dbReference type="Proteomes" id="UP000759103">
    <property type="component" value="Unassembled WGS sequence"/>
</dbReference>
<evidence type="ECO:0000313" key="1">
    <source>
        <dbReference type="EMBL" id="MBW6532529.1"/>
    </source>
</evidence>
<proteinExistence type="predicted"/>
<reference evidence="1 2" key="1">
    <citation type="submission" date="2021-07" db="EMBL/GenBank/DDBJ databases">
        <title>Sphingomonas sp.</title>
        <authorList>
            <person name="Feng G."/>
            <person name="Li J."/>
            <person name="Pan M."/>
        </authorList>
    </citation>
    <scope>NUCLEOTIDE SEQUENCE [LARGE SCALE GENOMIC DNA]</scope>
    <source>
        <strain evidence="1 2">RRHST34</strain>
    </source>
</reference>
<dbReference type="RefSeq" id="WP_219750050.1">
    <property type="nucleotide sequence ID" value="NZ_JAHXZN010000008.1"/>
</dbReference>
<accession>A0ABS7BSE2</accession>
<sequence>MDMNTSPVRTSIWGRAVRWLDLWAKALDTDVHEITSQRIHALERRLQEVEAALPTASPPDRDPA</sequence>
<keyword evidence="2" id="KW-1185">Reference proteome</keyword>